<keyword evidence="2" id="KW-1185">Reference proteome</keyword>
<organism evidence="1 2">
    <name type="scientific">Acetobacter lovaniensis</name>
    <dbReference type="NCBI Taxonomy" id="104100"/>
    <lineage>
        <taxon>Bacteria</taxon>
        <taxon>Pseudomonadati</taxon>
        <taxon>Pseudomonadota</taxon>
        <taxon>Alphaproteobacteria</taxon>
        <taxon>Acetobacterales</taxon>
        <taxon>Acetobacteraceae</taxon>
        <taxon>Acetobacter</taxon>
    </lineage>
</organism>
<name>A0A841QHC2_9PROT</name>
<evidence type="ECO:0000313" key="1">
    <source>
        <dbReference type="EMBL" id="MBB6457437.1"/>
    </source>
</evidence>
<gene>
    <name evidence="1" type="ORF">HNR55_002033</name>
</gene>
<comment type="caution">
    <text evidence="1">The sequence shown here is derived from an EMBL/GenBank/DDBJ whole genome shotgun (WGS) entry which is preliminary data.</text>
</comment>
<dbReference type="Proteomes" id="UP000578000">
    <property type="component" value="Unassembled WGS sequence"/>
</dbReference>
<dbReference type="EMBL" id="JACHIE010000008">
    <property type="protein sequence ID" value="MBB6457437.1"/>
    <property type="molecule type" value="Genomic_DNA"/>
</dbReference>
<evidence type="ECO:0000313" key="2">
    <source>
        <dbReference type="Proteomes" id="UP000578000"/>
    </source>
</evidence>
<dbReference type="AlphaFoldDB" id="A0A841QHC2"/>
<accession>A0A841QHC2</accession>
<reference evidence="1 2" key="1">
    <citation type="submission" date="2020-08" db="EMBL/GenBank/DDBJ databases">
        <title>Genomic Encyclopedia of Type Strains, Phase IV (KMG-IV): sequencing the most valuable type-strain genomes for metagenomic binning, comparative biology and taxonomic classification.</title>
        <authorList>
            <person name="Goeker M."/>
        </authorList>
    </citation>
    <scope>NUCLEOTIDE SEQUENCE [LARGE SCALE GENOMIC DNA]</scope>
    <source>
        <strain evidence="1 2">DSM 4491</strain>
    </source>
</reference>
<dbReference type="RefSeq" id="WP_166114872.1">
    <property type="nucleotide sequence ID" value="NZ_BAABDB010000036.1"/>
</dbReference>
<protein>
    <submittedName>
        <fullName evidence="1">Cytochrome b</fullName>
    </submittedName>
</protein>
<sequence>MSGSCTAVGNLPAIFESMGEALDDMAKKNPTLSLASVIDRIGEDMAQIVSITQGNGGMMKELHDAAWSLAVVSVLHFSMVQANIERTMRLLPVNLNKGTMH</sequence>
<proteinExistence type="predicted"/>